<organism evidence="1 2">
    <name type="scientific">Puccinia coronata f. sp. avenae</name>
    <dbReference type="NCBI Taxonomy" id="200324"/>
    <lineage>
        <taxon>Eukaryota</taxon>
        <taxon>Fungi</taxon>
        <taxon>Dikarya</taxon>
        <taxon>Basidiomycota</taxon>
        <taxon>Pucciniomycotina</taxon>
        <taxon>Pucciniomycetes</taxon>
        <taxon>Pucciniales</taxon>
        <taxon>Pucciniaceae</taxon>
        <taxon>Puccinia</taxon>
    </lineage>
</organism>
<comment type="caution">
    <text evidence="1">The sequence shown here is derived from an EMBL/GenBank/DDBJ whole genome shotgun (WGS) entry which is preliminary data.</text>
</comment>
<reference evidence="1 2" key="1">
    <citation type="submission" date="2017-11" db="EMBL/GenBank/DDBJ databases">
        <title>De novo assembly and phasing of dikaryotic genomes from two isolates of Puccinia coronata f. sp. avenae, the causal agent of oat crown rust.</title>
        <authorList>
            <person name="Miller M.E."/>
            <person name="Zhang Y."/>
            <person name="Omidvar V."/>
            <person name="Sperschneider J."/>
            <person name="Schwessinger B."/>
            <person name="Raley C."/>
            <person name="Palmer J.M."/>
            <person name="Garnica D."/>
            <person name="Upadhyaya N."/>
            <person name="Rathjen J."/>
            <person name="Taylor J.M."/>
            <person name="Park R.F."/>
            <person name="Dodds P.N."/>
            <person name="Hirsch C.D."/>
            <person name="Kianian S.F."/>
            <person name="Figueroa M."/>
        </authorList>
    </citation>
    <scope>NUCLEOTIDE SEQUENCE [LARGE SCALE GENOMIC DNA]</scope>
    <source>
        <strain evidence="1">12SD80</strain>
    </source>
</reference>
<dbReference type="Proteomes" id="UP000235392">
    <property type="component" value="Unassembled WGS sequence"/>
</dbReference>
<proteinExistence type="predicted"/>
<name>A0A2N5RWW3_9BASI</name>
<evidence type="ECO:0000313" key="2">
    <source>
        <dbReference type="Proteomes" id="UP000235392"/>
    </source>
</evidence>
<gene>
    <name evidence="1" type="ORF">PCASD_26206</name>
</gene>
<evidence type="ECO:0000313" key="1">
    <source>
        <dbReference type="EMBL" id="PLW05452.1"/>
    </source>
</evidence>
<dbReference type="AlphaFoldDB" id="A0A2N5RWW3"/>
<protein>
    <submittedName>
        <fullName evidence="1">Uncharacterized protein</fullName>
    </submittedName>
</protein>
<sequence length="91" mass="9905">MEAVGEGYVSILAPDNTPVELEALHVPSLRKPLVSLSRLVAEGCAMQTTSRSSFDVIRDHKVIISGNVQKGVCTAKLWFLEPQDDAVSLRL</sequence>
<dbReference type="EMBL" id="PGCI01001339">
    <property type="protein sequence ID" value="PLW05452.1"/>
    <property type="molecule type" value="Genomic_DNA"/>
</dbReference>
<accession>A0A2N5RWW3</accession>